<evidence type="ECO:0000313" key="2">
    <source>
        <dbReference type="Proteomes" id="UP000018439"/>
    </source>
</evidence>
<name>F3ZPF5_9BACE</name>
<sequence length="60" mass="6710">MKISHYLLAGLAVLGFTIILAHGNPSQKTKSEILIRNNYSNKSMIESIIIIKYPRIVIAI</sequence>
<accession>F3ZPF5</accession>
<protein>
    <submittedName>
        <fullName evidence="1">Uncharacterized protein</fullName>
    </submittedName>
</protein>
<dbReference type="HOGENOM" id="CLU_2931477_0_0_10"/>
<dbReference type="EMBL" id="CM001167">
    <property type="protein sequence ID" value="EGJ71612.1"/>
    <property type="molecule type" value="Genomic_DNA"/>
</dbReference>
<gene>
    <name evidence="1" type="ORF">Bcop_1417</name>
</gene>
<evidence type="ECO:0000313" key="1">
    <source>
        <dbReference type="EMBL" id="EGJ71612.1"/>
    </source>
</evidence>
<dbReference type="Proteomes" id="UP000018439">
    <property type="component" value="Chromosome"/>
</dbReference>
<dbReference type="STRING" id="679937.Bcop_1417"/>
<dbReference type="AlphaFoldDB" id="F3ZPF5"/>
<keyword evidence="2" id="KW-1185">Reference proteome</keyword>
<organism evidence="1 2">
    <name type="scientific">Bacteroides coprosuis DSM 18011</name>
    <dbReference type="NCBI Taxonomy" id="679937"/>
    <lineage>
        <taxon>Bacteria</taxon>
        <taxon>Pseudomonadati</taxon>
        <taxon>Bacteroidota</taxon>
        <taxon>Bacteroidia</taxon>
        <taxon>Bacteroidales</taxon>
        <taxon>Bacteroidaceae</taxon>
        <taxon>Bacteroides</taxon>
    </lineage>
</organism>
<proteinExistence type="predicted"/>
<reference evidence="1 2" key="1">
    <citation type="journal article" date="2011" name="Stand. Genomic Sci.">
        <title>Non-contiguous finished genome sequence of Bacteroides coprosuis type strain (PC139).</title>
        <authorList>
            <person name="Land M."/>
            <person name="Held B."/>
            <person name="Gronow S."/>
            <person name="Abt B."/>
            <person name="Lucas S."/>
            <person name="Del Rio T.G."/>
            <person name="Nolan M."/>
            <person name="Tice H."/>
            <person name="Cheng J.F."/>
            <person name="Pitluck S."/>
            <person name="Liolios K."/>
            <person name="Pagani I."/>
            <person name="Ivanova N."/>
            <person name="Mavromatis K."/>
            <person name="Mikhailova N."/>
            <person name="Pati A."/>
            <person name="Tapia R."/>
            <person name="Han C."/>
            <person name="Goodwin L."/>
            <person name="Chen A."/>
            <person name="Palaniappan K."/>
            <person name="Hauser L."/>
            <person name="Brambilla E.M."/>
            <person name="Rohde M."/>
            <person name="Goker M."/>
            <person name="Detter J.C."/>
            <person name="Woyke T."/>
            <person name="Bristow J."/>
            <person name="Eisen J.A."/>
            <person name="Markowitz V."/>
            <person name="Hugenholtz P."/>
            <person name="Kyrpides N.C."/>
            <person name="Klenk H.P."/>
            <person name="Lapidus A."/>
        </authorList>
    </citation>
    <scope>NUCLEOTIDE SEQUENCE [LARGE SCALE GENOMIC DNA]</scope>
    <source>
        <strain evidence="1 2">DSM 18011</strain>
    </source>
</reference>